<proteinExistence type="inferred from homology"/>
<dbReference type="PANTHER" id="PTHR10640">
    <property type="entry name" value="METHYLTHIORIBULOSE-1-PHOSPHATE DEHYDRATASE"/>
    <property type="match status" value="1"/>
</dbReference>
<protein>
    <submittedName>
        <fullName evidence="2">Methylthioribulose-1-phosphate dehydratase</fullName>
    </submittedName>
</protein>
<organism evidence="2 3">
    <name type="scientific">Paramuricea clavata</name>
    <name type="common">Red gorgonian</name>
    <name type="synonym">Violescent sea-whip</name>
    <dbReference type="NCBI Taxonomy" id="317549"/>
    <lineage>
        <taxon>Eukaryota</taxon>
        <taxon>Metazoa</taxon>
        <taxon>Cnidaria</taxon>
        <taxon>Anthozoa</taxon>
        <taxon>Octocorallia</taxon>
        <taxon>Malacalcyonacea</taxon>
        <taxon>Plexauridae</taxon>
        <taxon>Paramuricea</taxon>
    </lineage>
</organism>
<evidence type="ECO:0000256" key="1">
    <source>
        <dbReference type="ARBA" id="ARBA00006274"/>
    </source>
</evidence>
<dbReference type="OrthoDB" id="191080at2759"/>
<dbReference type="GO" id="GO:0046570">
    <property type="term" value="F:methylthioribulose 1-phosphate dehydratase activity"/>
    <property type="evidence" value="ECO:0007669"/>
    <property type="project" value="TreeGrafter"/>
</dbReference>
<dbReference type="InterPro" id="IPR001303">
    <property type="entry name" value="Aldolase_II/adducin_N"/>
</dbReference>
<evidence type="ECO:0000313" key="3">
    <source>
        <dbReference type="Proteomes" id="UP001152795"/>
    </source>
</evidence>
<evidence type="ECO:0000313" key="2">
    <source>
        <dbReference type="EMBL" id="CAB4027094.1"/>
    </source>
</evidence>
<sequence length="144" mass="16020">ICREFHRKGWMTGSGGAISIKLGNEIFVSPSGILKESVESSSLFVCDIQGNHLDGPPASLNMKESSCTPMFMNGYRKRAAGAVFHIHSMNAVMATLLFPGKEFRISHQQMIKIIVNCKTGRNYGYDEELVIPIVENENEELEIK</sequence>
<dbReference type="GO" id="GO:0019509">
    <property type="term" value="P:L-methionine salvage from methylthioadenosine"/>
    <property type="evidence" value="ECO:0007669"/>
    <property type="project" value="TreeGrafter"/>
</dbReference>
<name>A0A7D9LAG8_PARCT</name>
<comment type="caution">
    <text evidence="2">The sequence shown here is derived from an EMBL/GenBank/DDBJ whole genome shotgun (WGS) entry which is preliminary data.</text>
</comment>
<dbReference type="EMBL" id="CACRXK020014599">
    <property type="protein sequence ID" value="CAB4027094.1"/>
    <property type="molecule type" value="Genomic_DNA"/>
</dbReference>
<dbReference type="InterPro" id="IPR036409">
    <property type="entry name" value="Aldolase_II/adducin_N_sf"/>
</dbReference>
<accession>A0A7D9LAG8</accession>
<dbReference type="Pfam" id="PF00596">
    <property type="entry name" value="Aldolase_II"/>
    <property type="match status" value="1"/>
</dbReference>
<dbReference type="AlphaFoldDB" id="A0A7D9LAG8"/>
<dbReference type="PANTHER" id="PTHR10640:SF7">
    <property type="entry name" value="METHYLTHIORIBULOSE-1-PHOSPHATE DEHYDRATASE"/>
    <property type="match status" value="1"/>
</dbReference>
<dbReference type="GO" id="GO:0005737">
    <property type="term" value="C:cytoplasm"/>
    <property type="evidence" value="ECO:0007669"/>
    <property type="project" value="TreeGrafter"/>
</dbReference>
<dbReference type="SUPFAM" id="SSF53639">
    <property type="entry name" value="AraD/HMP-PK domain-like"/>
    <property type="match status" value="1"/>
</dbReference>
<dbReference type="SMART" id="SM01007">
    <property type="entry name" value="Aldolase_II"/>
    <property type="match status" value="1"/>
</dbReference>
<feature type="non-terminal residue" evidence="2">
    <location>
        <position position="144"/>
    </location>
</feature>
<dbReference type="Gene3D" id="3.40.225.10">
    <property type="entry name" value="Class II aldolase/adducin N-terminal domain"/>
    <property type="match status" value="1"/>
</dbReference>
<gene>
    <name evidence="2" type="ORF">PACLA_8A000965</name>
</gene>
<dbReference type="Proteomes" id="UP001152795">
    <property type="component" value="Unassembled WGS sequence"/>
</dbReference>
<keyword evidence="3" id="KW-1185">Reference proteome</keyword>
<comment type="similarity">
    <text evidence="1">Belongs to the aldolase class II family. Adducin subfamily.</text>
</comment>
<reference evidence="2" key="1">
    <citation type="submission" date="2020-04" db="EMBL/GenBank/DDBJ databases">
        <authorList>
            <person name="Alioto T."/>
            <person name="Alioto T."/>
            <person name="Gomez Garrido J."/>
        </authorList>
    </citation>
    <scope>NUCLEOTIDE SEQUENCE</scope>
    <source>
        <strain evidence="2">A484AB</strain>
    </source>
</reference>
<feature type="non-terminal residue" evidence="2">
    <location>
        <position position="1"/>
    </location>
</feature>